<dbReference type="Pfam" id="PF00072">
    <property type="entry name" value="Response_reg"/>
    <property type="match status" value="1"/>
</dbReference>
<dbReference type="SMART" id="SM00448">
    <property type="entry name" value="REC"/>
    <property type="match status" value="1"/>
</dbReference>
<dbReference type="PROSITE" id="PS50110">
    <property type="entry name" value="RESPONSE_REGULATORY"/>
    <property type="match status" value="1"/>
</dbReference>
<evidence type="ECO:0000313" key="3">
    <source>
        <dbReference type="EMBL" id="SFG47871.1"/>
    </source>
</evidence>
<reference evidence="4" key="1">
    <citation type="submission" date="2016-10" db="EMBL/GenBank/DDBJ databases">
        <authorList>
            <person name="Varghese N."/>
            <person name="Submissions S."/>
        </authorList>
    </citation>
    <scope>NUCLEOTIDE SEQUENCE [LARGE SCALE GENOMIC DNA]</scope>
    <source>
        <strain evidence="4">CGMCC 1.7739</strain>
    </source>
</reference>
<accession>A0A1I2SD21</accession>
<dbReference type="InterPro" id="IPR052893">
    <property type="entry name" value="TCS_response_regulator"/>
</dbReference>
<dbReference type="InterPro" id="IPR011006">
    <property type="entry name" value="CheY-like_superfamily"/>
</dbReference>
<dbReference type="STRING" id="553467.SAMN04488063_2177"/>
<dbReference type="Gene3D" id="3.40.50.2300">
    <property type="match status" value="1"/>
</dbReference>
<dbReference type="PANTHER" id="PTHR44520">
    <property type="entry name" value="RESPONSE REGULATOR RCP1-RELATED"/>
    <property type="match status" value="1"/>
</dbReference>
<keyword evidence="4" id="KW-1185">Reference proteome</keyword>
<dbReference type="InterPro" id="IPR001789">
    <property type="entry name" value="Sig_transdc_resp-reg_receiver"/>
</dbReference>
<dbReference type="GO" id="GO:0000160">
    <property type="term" value="P:phosphorelay signal transduction system"/>
    <property type="evidence" value="ECO:0007669"/>
    <property type="project" value="InterPro"/>
</dbReference>
<dbReference type="SUPFAM" id="SSF52172">
    <property type="entry name" value="CheY-like"/>
    <property type="match status" value="1"/>
</dbReference>
<dbReference type="RefSeq" id="WP_092892060.1">
    <property type="nucleotide sequence ID" value="NZ_FOOQ01000002.1"/>
</dbReference>
<name>A0A1I2SD21_9EURY</name>
<dbReference type="Proteomes" id="UP000198876">
    <property type="component" value="Unassembled WGS sequence"/>
</dbReference>
<evidence type="ECO:0000256" key="1">
    <source>
        <dbReference type="PROSITE-ProRule" id="PRU00169"/>
    </source>
</evidence>
<proteinExistence type="predicted"/>
<dbReference type="OrthoDB" id="9652at2157"/>
<protein>
    <submittedName>
        <fullName evidence="3">Response regulator receiver domain-containing protein</fullName>
    </submittedName>
</protein>
<evidence type="ECO:0000259" key="2">
    <source>
        <dbReference type="PROSITE" id="PS50110"/>
    </source>
</evidence>
<dbReference type="AlphaFoldDB" id="A0A1I2SD21"/>
<comment type="caution">
    <text evidence="1">Lacks conserved residue(s) required for the propagation of feature annotation.</text>
</comment>
<dbReference type="EMBL" id="FOOQ01000002">
    <property type="protein sequence ID" value="SFG47871.1"/>
    <property type="molecule type" value="Genomic_DNA"/>
</dbReference>
<feature type="domain" description="Response regulatory" evidence="2">
    <location>
        <begin position="13"/>
        <end position="138"/>
    </location>
</feature>
<sequence>MSSEDGRECDPIEILLVEPSPGDTRLFTESFEDAKIRNSIHAVSDGEEALDFVYRRGEHADSPRPDLVLLEPQLPGDDGMAVLSELNNEPLLADVPVVILTSSDLGEEIVKSHGLEADHYIRKPVAPDEFIRFAQSVERFWISIVRRSSTAD</sequence>
<evidence type="ECO:0000313" key="4">
    <source>
        <dbReference type="Proteomes" id="UP000198876"/>
    </source>
</evidence>
<dbReference type="CDD" id="cd17557">
    <property type="entry name" value="REC_Rcp-like"/>
    <property type="match status" value="1"/>
</dbReference>
<gene>
    <name evidence="3" type="ORF">SAMN04488063_2177</name>
</gene>
<dbReference type="PANTHER" id="PTHR44520:SF2">
    <property type="entry name" value="RESPONSE REGULATOR RCP1"/>
    <property type="match status" value="1"/>
</dbReference>
<organism evidence="3 4">
    <name type="scientific">Halopelagius inordinatus</name>
    <dbReference type="NCBI Taxonomy" id="553467"/>
    <lineage>
        <taxon>Archaea</taxon>
        <taxon>Methanobacteriati</taxon>
        <taxon>Methanobacteriota</taxon>
        <taxon>Stenosarchaea group</taxon>
        <taxon>Halobacteria</taxon>
        <taxon>Halobacteriales</taxon>
        <taxon>Haloferacaceae</taxon>
    </lineage>
</organism>